<comment type="caution">
    <text evidence="1">The sequence shown here is derived from an EMBL/GenBank/DDBJ whole genome shotgun (WGS) entry which is preliminary data.</text>
</comment>
<dbReference type="InterPro" id="IPR011990">
    <property type="entry name" value="TPR-like_helical_dom_sf"/>
</dbReference>
<organism evidence="1 2">
    <name type="scientific">Streptomyces lutosisoli</name>
    <dbReference type="NCBI Taxonomy" id="2665721"/>
    <lineage>
        <taxon>Bacteria</taxon>
        <taxon>Bacillati</taxon>
        <taxon>Actinomycetota</taxon>
        <taxon>Actinomycetes</taxon>
        <taxon>Kitasatosporales</taxon>
        <taxon>Streptomycetaceae</taxon>
        <taxon>Streptomyces</taxon>
    </lineage>
</organism>
<evidence type="ECO:0000313" key="2">
    <source>
        <dbReference type="Proteomes" id="UP001596957"/>
    </source>
</evidence>
<gene>
    <name evidence="1" type="ORF">ACFQZP_51100</name>
</gene>
<sequence>MAAWLTGEHDTDLAQALRTNTEALTRHGEEALYRPDAHKVLYRLGRSLGESGQVTAAIAHFDHLTTTACSRLGEDHRATRTARSNLASWRGQAADPAGLAQLFDGGWDTGLAERVAGTAAQSFHGGVEQAVRLLGEDHPTTLTARSYLALWRGRAGDATGAAHGFDGLLEHVVLVLGEDHPHTLTVRGNVASWRGETGDAAGAAQAYADLQERMLRGLGKHHLAFKDVAPRWKKAEGTQDDG</sequence>
<name>A0ABW2W2A2_9ACTN</name>
<evidence type="ECO:0008006" key="3">
    <source>
        <dbReference type="Google" id="ProtNLM"/>
    </source>
</evidence>
<dbReference type="Proteomes" id="UP001596957">
    <property type="component" value="Unassembled WGS sequence"/>
</dbReference>
<dbReference type="Gene3D" id="1.25.40.10">
    <property type="entry name" value="Tetratricopeptide repeat domain"/>
    <property type="match status" value="1"/>
</dbReference>
<reference evidence="2" key="1">
    <citation type="journal article" date="2019" name="Int. J. Syst. Evol. Microbiol.">
        <title>The Global Catalogue of Microorganisms (GCM) 10K type strain sequencing project: providing services to taxonomists for standard genome sequencing and annotation.</title>
        <authorList>
            <consortium name="The Broad Institute Genomics Platform"/>
            <consortium name="The Broad Institute Genome Sequencing Center for Infectious Disease"/>
            <person name="Wu L."/>
            <person name="Ma J."/>
        </authorList>
    </citation>
    <scope>NUCLEOTIDE SEQUENCE [LARGE SCALE GENOMIC DNA]</scope>
    <source>
        <strain evidence="2">CGMCC 4.7198</strain>
    </source>
</reference>
<accession>A0ABW2W2A2</accession>
<dbReference type="SUPFAM" id="SSF48452">
    <property type="entry name" value="TPR-like"/>
    <property type="match status" value="1"/>
</dbReference>
<keyword evidence="2" id="KW-1185">Reference proteome</keyword>
<proteinExistence type="predicted"/>
<dbReference type="EMBL" id="JBHTEC010000011">
    <property type="protein sequence ID" value="MFD0289785.1"/>
    <property type="molecule type" value="Genomic_DNA"/>
</dbReference>
<protein>
    <recommendedName>
        <fullName evidence="3">Tetratricopeptide repeat protein</fullName>
    </recommendedName>
</protein>
<evidence type="ECO:0000313" key="1">
    <source>
        <dbReference type="EMBL" id="MFD0289785.1"/>
    </source>
</evidence>
<dbReference type="RefSeq" id="WP_381263388.1">
    <property type="nucleotide sequence ID" value="NZ_JBHTBI010000076.1"/>
</dbReference>